<dbReference type="PANTHER" id="PTHR30592:SF1">
    <property type="entry name" value="SULFUR CARRIER PROTEIN FDHD"/>
    <property type="match status" value="1"/>
</dbReference>
<dbReference type="PANTHER" id="PTHR30592">
    <property type="entry name" value="FORMATE DEHYDROGENASE"/>
    <property type="match status" value="1"/>
</dbReference>
<dbReference type="GO" id="GO:0006777">
    <property type="term" value="P:Mo-molybdopterin cofactor biosynthetic process"/>
    <property type="evidence" value="ECO:0007669"/>
    <property type="project" value="UniProtKB-UniRule"/>
</dbReference>
<dbReference type="GO" id="GO:0016783">
    <property type="term" value="F:sulfurtransferase activity"/>
    <property type="evidence" value="ECO:0007669"/>
    <property type="project" value="InterPro"/>
</dbReference>
<dbReference type="Gene3D" id="3.10.20.10">
    <property type="match status" value="1"/>
</dbReference>
<dbReference type="AlphaFoldDB" id="A0A6N2TPM4"/>
<dbReference type="NCBIfam" id="NF001943">
    <property type="entry name" value="PRK00724.1-2"/>
    <property type="match status" value="1"/>
</dbReference>
<accession>A0A6N2TPM4</accession>
<comment type="similarity">
    <text evidence="3">Belongs to the FdhD family.</text>
</comment>
<dbReference type="PIRSF" id="PIRSF015626">
    <property type="entry name" value="FdhD"/>
    <property type="match status" value="1"/>
</dbReference>
<dbReference type="InterPro" id="IPR016193">
    <property type="entry name" value="Cytidine_deaminase-like"/>
</dbReference>
<name>A0A6N2TPM4_9BACT</name>
<evidence type="ECO:0000256" key="2">
    <source>
        <dbReference type="ARBA" id="ARBA00023150"/>
    </source>
</evidence>
<sequence>MNPIANTKIIKIKSFEKFDFDDTLVREARLNIFLNEKKVISLMATPTDEKALAIGYLISENLINSINEILDIKIDKDSEFEANIKFKILNPNDTNIENLQKNSSIISGCGSAKTANSFLDMKGEAIKNSSVFSSSLILSRMSTFYTECDLYEKTGCVHTAKLFINDSEFYISEDIAQHNTIDKAVGKAILNKANLENSFLMVSGRLSSEMVAKAIMHKIPLLVSRTAATYLGVVLARKFDLTLCGFARGNSMNIYSFEKRII</sequence>
<gene>
    <name evidence="3" type="primary">fdhD</name>
    <name evidence="4" type="ORF">CULFYP111_01485</name>
</gene>
<dbReference type="SUPFAM" id="SSF53927">
    <property type="entry name" value="Cytidine deaminase-like"/>
    <property type="match status" value="1"/>
</dbReference>
<dbReference type="NCBIfam" id="TIGR00129">
    <property type="entry name" value="fdhD_narQ"/>
    <property type="match status" value="1"/>
</dbReference>
<protein>
    <recommendedName>
        <fullName evidence="3">Sulfur carrier protein FdhD</fullName>
    </recommendedName>
</protein>
<comment type="function">
    <text evidence="3">Required for formate dehydrogenase (FDH) activity. Acts as a sulfur carrier protein that transfers sulfur from IscS to the molybdenum cofactor prior to its insertion into FDH.</text>
</comment>
<organism evidence="4">
    <name type="scientific">Campylobacter ureolyticus</name>
    <dbReference type="NCBI Taxonomy" id="827"/>
    <lineage>
        <taxon>Bacteria</taxon>
        <taxon>Pseudomonadati</taxon>
        <taxon>Campylobacterota</taxon>
        <taxon>Epsilonproteobacteria</taxon>
        <taxon>Campylobacterales</taxon>
        <taxon>Campylobacteraceae</taxon>
        <taxon>Campylobacter</taxon>
    </lineage>
</organism>
<comment type="caution">
    <text evidence="3">Lacks conserved residue(s) required for the propagation of feature annotation.</text>
</comment>
<dbReference type="Gene3D" id="3.40.140.10">
    <property type="entry name" value="Cytidine Deaminase, domain 2"/>
    <property type="match status" value="1"/>
</dbReference>
<feature type="active site" description="Cysteine persulfide intermediate" evidence="3">
    <location>
        <position position="109"/>
    </location>
</feature>
<keyword evidence="1 3" id="KW-0963">Cytoplasm</keyword>
<dbReference type="InterPro" id="IPR003786">
    <property type="entry name" value="FdhD"/>
</dbReference>
<proteinExistence type="inferred from homology"/>
<evidence type="ECO:0000256" key="3">
    <source>
        <dbReference type="HAMAP-Rule" id="MF_00187"/>
    </source>
</evidence>
<evidence type="ECO:0000256" key="1">
    <source>
        <dbReference type="ARBA" id="ARBA00022490"/>
    </source>
</evidence>
<dbReference type="RefSeq" id="WP_156847737.1">
    <property type="nucleotide sequence ID" value="NZ_CACRSK010000006.1"/>
</dbReference>
<dbReference type="Pfam" id="PF02634">
    <property type="entry name" value="FdhD-NarQ"/>
    <property type="match status" value="1"/>
</dbReference>
<dbReference type="GO" id="GO:0097163">
    <property type="term" value="F:sulfur carrier activity"/>
    <property type="evidence" value="ECO:0007669"/>
    <property type="project" value="UniProtKB-UniRule"/>
</dbReference>
<comment type="subcellular location">
    <subcellularLocation>
        <location evidence="3">Cytoplasm</location>
    </subcellularLocation>
</comment>
<evidence type="ECO:0000313" key="4">
    <source>
        <dbReference type="EMBL" id="VYT07760.1"/>
    </source>
</evidence>
<dbReference type="GO" id="GO:0005737">
    <property type="term" value="C:cytoplasm"/>
    <property type="evidence" value="ECO:0007669"/>
    <property type="project" value="UniProtKB-SubCell"/>
</dbReference>
<keyword evidence="2 3" id="KW-0501">Molybdenum cofactor biosynthesis</keyword>
<dbReference type="EMBL" id="CACRSK010000006">
    <property type="protein sequence ID" value="VYT07760.1"/>
    <property type="molecule type" value="Genomic_DNA"/>
</dbReference>
<reference evidence="4" key="1">
    <citation type="submission" date="2019-11" db="EMBL/GenBank/DDBJ databases">
        <authorList>
            <person name="Feng L."/>
        </authorList>
    </citation>
    <scope>NUCLEOTIDE SEQUENCE</scope>
    <source>
        <strain evidence="4">CUreolyticusLFYP111</strain>
    </source>
</reference>
<dbReference type="HAMAP" id="MF_00187">
    <property type="entry name" value="FdhD"/>
    <property type="match status" value="1"/>
</dbReference>